<reference evidence="1 2" key="1">
    <citation type="submission" date="2018-01" db="EMBL/GenBank/DDBJ databases">
        <title>Draft genome sequence of Jishengella endophytica.</title>
        <authorList>
            <person name="Sahin N."/>
            <person name="Ay H."/>
            <person name="Saygin H."/>
        </authorList>
    </citation>
    <scope>NUCLEOTIDE SEQUENCE [LARGE SCALE GENOMIC DNA]</scope>
    <source>
        <strain evidence="1 2">DSM 45430</strain>
    </source>
</reference>
<sequence>MVSTAALAVRWWRVLEEHRRAPGTSWCPRCRRWRCRPWAAAFAWLVAHDQWHLGPPSQA</sequence>
<accession>A0A2W2CUB3</accession>
<dbReference type="AlphaFoldDB" id="A0A2W2CUB3"/>
<keyword evidence="2" id="KW-1185">Reference proteome</keyword>
<proteinExistence type="predicted"/>
<dbReference type="EMBL" id="POTX01000153">
    <property type="protein sequence ID" value="PZF91959.1"/>
    <property type="molecule type" value="Genomic_DNA"/>
</dbReference>
<protein>
    <submittedName>
        <fullName evidence="1">Uncharacterized protein</fullName>
    </submittedName>
</protein>
<comment type="caution">
    <text evidence="1">The sequence shown here is derived from an EMBL/GenBank/DDBJ whole genome shotgun (WGS) entry which is preliminary data.</text>
</comment>
<gene>
    <name evidence="1" type="ORF">C1I93_20365</name>
</gene>
<organism evidence="1 2">
    <name type="scientific">Micromonospora endophytica</name>
    <dbReference type="NCBI Taxonomy" id="515350"/>
    <lineage>
        <taxon>Bacteria</taxon>
        <taxon>Bacillati</taxon>
        <taxon>Actinomycetota</taxon>
        <taxon>Actinomycetes</taxon>
        <taxon>Micromonosporales</taxon>
        <taxon>Micromonosporaceae</taxon>
        <taxon>Micromonospora</taxon>
    </lineage>
</organism>
<dbReference type="Proteomes" id="UP000248627">
    <property type="component" value="Unassembled WGS sequence"/>
</dbReference>
<name>A0A2W2CUB3_9ACTN</name>
<evidence type="ECO:0000313" key="1">
    <source>
        <dbReference type="EMBL" id="PZF91959.1"/>
    </source>
</evidence>
<evidence type="ECO:0000313" key="2">
    <source>
        <dbReference type="Proteomes" id="UP000248627"/>
    </source>
</evidence>